<feature type="domain" description="Zn(2)-C6 fungal-type" evidence="6">
    <location>
        <begin position="122"/>
        <end position="152"/>
    </location>
</feature>
<dbReference type="InterPro" id="IPR050987">
    <property type="entry name" value="AtrR-like"/>
</dbReference>
<reference evidence="7" key="1">
    <citation type="submission" date="2022-03" db="EMBL/GenBank/DDBJ databases">
        <authorList>
            <person name="Legras J.-L."/>
            <person name="Devillers H."/>
            <person name="Grondin C."/>
        </authorList>
    </citation>
    <scope>NUCLEOTIDE SEQUENCE</scope>
    <source>
        <strain evidence="7">CLIB 1423</strain>
    </source>
</reference>
<dbReference type="EMBL" id="CAKXYY010000010">
    <property type="protein sequence ID" value="CAH2353250.1"/>
    <property type="molecule type" value="Genomic_DNA"/>
</dbReference>
<evidence type="ECO:0000256" key="4">
    <source>
        <dbReference type="ARBA" id="ARBA00023242"/>
    </source>
</evidence>
<dbReference type="Proteomes" id="UP000837801">
    <property type="component" value="Unassembled WGS sequence"/>
</dbReference>
<dbReference type="PANTHER" id="PTHR46910">
    <property type="entry name" value="TRANSCRIPTION FACTOR PDR1"/>
    <property type="match status" value="1"/>
</dbReference>
<gene>
    <name evidence="7" type="ORF">CLIB1423_10S00694</name>
</gene>
<dbReference type="PROSITE" id="PS50048">
    <property type="entry name" value="ZN2_CY6_FUNGAL_2"/>
    <property type="match status" value="1"/>
</dbReference>
<evidence type="ECO:0000256" key="3">
    <source>
        <dbReference type="ARBA" id="ARBA00023125"/>
    </source>
</evidence>
<dbReference type="Pfam" id="PF04082">
    <property type="entry name" value="Fungal_trans"/>
    <property type="match status" value="1"/>
</dbReference>
<protein>
    <recommendedName>
        <fullName evidence="6">Zn(2)-C6 fungal-type domain-containing protein</fullName>
    </recommendedName>
</protein>
<name>A0A9P0QQT1_9ASCO</name>
<dbReference type="OrthoDB" id="189997at2759"/>
<accession>A0A9P0QQT1</accession>
<dbReference type="GO" id="GO:0006351">
    <property type="term" value="P:DNA-templated transcription"/>
    <property type="evidence" value="ECO:0007669"/>
    <property type="project" value="InterPro"/>
</dbReference>
<proteinExistence type="predicted"/>
<evidence type="ECO:0000256" key="1">
    <source>
        <dbReference type="ARBA" id="ARBA00004123"/>
    </source>
</evidence>
<dbReference type="GO" id="GO:0008270">
    <property type="term" value="F:zinc ion binding"/>
    <property type="evidence" value="ECO:0007669"/>
    <property type="project" value="InterPro"/>
</dbReference>
<evidence type="ECO:0000313" key="8">
    <source>
        <dbReference type="Proteomes" id="UP000837801"/>
    </source>
</evidence>
<dbReference type="Gene3D" id="4.10.240.10">
    <property type="entry name" value="Zn(2)-C6 fungal-type DNA-binding domain"/>
    <property type="match status" value="1"/>
</dbReference>
<keyword evidence="4" id="KW-0539">Nucleus</keyword>
<dbReference type="InterPro" id="IPR036864">
    <property type="entry name" value="Zn2-C6_fun-type_DNA-bd_sf"/>
</dbReference>
<feature type="compositionally biased region" description="Basic and acidic residues" evidence="5">
    <location>
        <begin position="36"/>
        <end position="48"/>
    </location>
</feature>
<keyword evidence="3" id="KW-0238">DNA-binding</keyword>
<dbReference type="GO" id="GO:0000981">
    <property type="term" value="F:DNA-binding transcription factor activity, RNA polymerase II-specific"/>
    <property type="evidence" value="ECO:0007669"/>
    <property type="project" value="InterPro"/>
</dbReference>
<evidence type="ECO:0000256" key="2">
    <source>
        <dbReference type="ARBA" id="ARBA00022723"/>
    </source>
</evidence>
<dbReference type="SMART" id="SM00906">
    <property type="entry name" value="Fungal_trans"/>
    <property type="match status" value="1"/>
</dbReference>
<feature type="compositionally biased region" description="Low complexity" evidence="5">
    <location>
        <begin position="68"/>
        <end position="78"/>
    </location>
</feature>
<evidence type="ECO:0000256" key="5">
    <source>
        <dbReference type="SAM" id="MobiDB-lite"/>
    </source>
</evidence>
<dbReference type="InterPro" id="IPR007219">
    <property type="entry name" value="XnlR_reg_dom"/>
</dbReference>
<sequence length="722" mass="81856">MDYYYRKSMGNGAITTKFRLNYASPFQQTSSNLRQGVEEAEVKGKAAEDSVPSGPSSTMDSESKVEKSAQPTSPSTAPKPAPEQIKESEDSSSVQATPLDTESSTKLVDPTTGTPATHHTSSCGRCYKLKKKCSREYPKCTNCTKSGVPCEYINRSNKRRKKLSVAENERLIGDINHKSFSKNGNGQKESEYFTEKEGAGSSLRTLLSEEQEKELAAHKLVSISSLLSNERSFDNNGRTAMIPKLPKTEATNITSSRGGGPPLRFADKLDLQAIKKPSHHTNLKDEFITMKPITDLDLPTRFIFNFFHNYETRCPFIDQNQFMQTFKELEFSKESIINLDVYLMLSIGCLIHDKSTNSSLFQEYFSEKNIESIVDVLNFESLEGLRLLFLLVLFKLNQYREESIDHCWELISILSRGIIKLNIYSGSENIEEQGLFWSVYNLDKTVSLLLKRPSQTPHDDFIGLPLPFAGNNEESSPSSVIDLNNKEIEYSMLINRLLALKLSKSPESKCQQIKELSSNIEKWRVGISRVIHSSNYEAPEEYISLVNLNYYYYLIELDQISLSESFQFTLQFLSNSFTLLMHYDEKNYNRKKNGGDRKKFIGFSLSTSFWYSKLFQVVKYSLNSLIDGLVTSDNAGDANAPLNLVEFNSNLQLMINLFKFLAKSDRGEMNYLNNKIDTFAAHLSLLGMKMMGFMMTDEAGKREQLAGEVKKINRTLFPDAFV</sequence>
<evidence type="ECO:0000313" key="7">
    <source>
        <dbReference type="EMBL" id="CAH2353250.1"/>
    </source>
</evidence>
<dbReference type="Pfam" id="PF00172">
    <property type="entry name" value="Zn_clus"/>
    <property type="match status" value="1"/>
</dbReference>
<organism evidence="7 8">
    <name type="scientific">[Candida] railenensis</name>
    <dbReference type="NCBI Taxonomy" id="45579"/>
    <lineage>
        <taxon>Eukaryota</taxon>
        <taxon>Fungi</taxon>
        <taxon>Dikarya</taxon>
        <taxon>Ascomycota</taxon>
        <taxon>Saccharomycotina</taxon>
        <taxon>Pichiomycetes</taxon>
        <taxon>Debaryomycetaceae</taxon>
        <taxon>Kurtzmaniella</taxon>
    </lineage>
</organism>
<dbReference type="SUPFAM" id="SSF57701">
    <property type="entry name" value="Zn2/Cys6 DNA-binding domain"/>
    <property type="match status" value="1"/>
</dbReference>
<keyword evidence="8" id="KW-1185">Reference proteome</keyword>
<comment type="caution">
    <text evidence="7">The sequence shown here is derived from an EMBL/GenBank/DDBJ whole genome shotgun (WGS) entry which is preliminary data.</text>
</comment>
<dbReference type="CDD" id="cd00067">
    <property type="entry name" value="GAL4"/>
    <property type="match status" value="1"/>
</dbReference>
<dbReference type="AlphaFoldDB" id="A0A9P0QQT1"/>
<dbReference type="SMART" id="SM00066">
    <property type="entry name" value="GAL4"/>
    <property type="match status" value="1"/>
</dbReference>
<dbReference type="GO" id="GO:0003677">
    <property type="term" value="F:DNA binding"/>
    <property type="evidence" value="ECO:0007669"/>
    <property type="project" value="UniProtKB-KW"/>
</dbReference>
<feature type="compositionally biased region" description="Polar residues" evidence="5">
    <location>
        <begin position="91"/>
        <end position="122"/>
    </location>
</feature>
<feature type="region of interest" description="Disordered" evidence="5">
    <location>
        <begin position="31"/>
        <end position="122"/>
    </location>
</feature>
<dbReference type="GO" id="GO:0005634">
    <property type="term" value="C:nucleus"/>
    <property type="evidence" value="ECO:0007669"/>
    <property type="project" value="UniProtKB-SubCell"/>
</dbReference>
<evidence type="ECO:0000259" key="6">
    <source>
        <dbReference type="PROSITE" id="PS50048"/>
    </source>
</evidence>
<keyword evidence="2" id="KW-0479">Metal-binding</keyword>
<dbReference type="InterPro" id="IPR001138">
    <property type="entry name" value="Zn2Cys6_DnaBD"/>
</dbReference>
<dbReference type="CDD" id="cd12148">
    <property type="entry name" value="fungal_TF_MHR"/>
    <property type="match status" value="1"/>
</dbReference>
<dbReference type="PANTHER" id="PTHR46910:SF3">
    <property type="entry name" value="HALOTOLERANCE PROTEIN 9-RELATED"/>
    <property type="match status" value="1"/>
</dbReference>
<comment type="subcellular location">
    <subcellularLocation>
        <location evidence="1">Nucleus</location>
    </subcellularLocation>
</comment>